<dbReference type="Proteomes" id="UP000018538">
    <property type="component" value="Unassembled WGS sequence"/>
</dbReference>
<evidence type="ECO:0000256" key="1">
    <source>
        <dbReference type="SAM" id="Coils"/>
    </source>
</evidence>
<dbReference type="EMBL" id="KI635789">
    <property type="protein sequence ID" value="ETB58348.1"/>
    <property type="molecule type" value="Genomic_DNA"/>
</dbReference>
<keyword evidence="3" id="KW-1133">Transmembrane helix</keyword>
<evidence type="ECO:0000313" key="5">
    <source>
        <dbReference type="Proteomes" id="UP000018538"/>
    </source>
</evidence>
<organism evidence="4 5">
    <name type="scientific">Plasmodium yoelii 17X</name>
    <dbReference type="NCBI Taxonomy" id="1323249"/>
    <lineage>
        <taxon>Eukaryota</taxon>
        <taxon>Sar</taxon>
        <taxon>Alveolata</taxon>
        <taxon>Apicomplexa</taxon>
        <taxon>Aconoidasida</taxon>
        <taxon>Haemosporida</taxon>
        <taxon>Plasmodiidae</taxon>
        <taxon>Plasmodium</taxon>
        <taxon>Plasmodium (Vinckeia)</taxon>
    </lineage>
</organism>
<feature type="region of interest" description="Disordered" evidence="2">
    <location>
        <begin position="118"/>
        <end position="176"/>
    </location>
</feature>
<keyword evidence="5" id="KW-1185">Reference proteome</keyword>
<protein>
    <recommendedName>
        <fullName evidence="6">Peripheral plastid protein 1</fullName>
    </recommendedName>
</protein>
<feature type="compositionally biased region" description="Basic and acidic residues" evidence="2">
    <location>
        <begin position="138"/>
        <end position="176"/>
    </location>
</feature>
<proteinExistence type="predicted"/>
<feature type="coiled-coil region" evidence="1">
    <location>
        <begin position="411"/>
        <end position="438"/>
    </location>
</feature>
<evidence type="ECO:0008006" key="6">
    <source>
        <dbReference type="Google" id="ProtNLM"/>
    </source>
</evidence>
<evidence type="ECO:0000313" key="4">
    <source>
        <dbReference type="EMBL" id="ETB58348.1"/>
    </source>
</evidence>
<evidence type="ECO:0000256" key="2">
    <source>
        <dbReference type="SAM" id="MobiDB-lite"/>
    </source>
</evidence>
<evidence type="ECO:0000256" key="3">
    <source>
        <dbReference type="SAM" id="Phobius"/>
    </source>
</evidence>
<gene>
    <name evidence="4" type="ORF">YYC_03963</name>
</gene>
<keyword evidence="3" id="KW-0812">Transmembrane</keyword>
<dbReference type="EMBL" id="KI635789">
    <property type="protein sequence ID" value="ETB58347.1"/>
    <property type="molecule type" value="Genomic_DNA"/>
</dbReference>
<reference evidence="4 5" key="1">
    <citation type="submission" date="2013-11" db="EMBL/GenBank/DDBJ databases">
        <title>The Genome Sequence of Plasmodium yoelii 17X.</title>
        <authorList>
            <consortium name="The Broad Institute Genomics Platform"/>
            <consortium name="The Broad Institute Genome Sequencing Center for Infectious Disease"/>
            <person name="Neafsey D."/>
            <person name="Adams J."/>
            <person name="Walker B."/>
            <person name="Young S.K."/>
            <person name="Zeng Q."/>
            <person name="Gargeya S."/>
            <person name="Fitzgerald M."/>
            <person name="Haas B."/>
            <person name="Abouelleil A."/>
            <person name="Alvarado L."/>
            <person name="Chapman S.B."/>
            <person name="Gainer-Dewar J."/>
            <person name="Goldberg J."/>
            <person name="Griggs A."/>
            <person name="Gujja S."/>
            <person name="Hansen M."/>
            <person name="Howarth C."/>
            <person name="Imamovic A."/>
            <person name="Ireland A."/>
            <person name="Larimer J."/>
            <person name="McCowan C."/>
            <person name="Murphy C."/>
            <person name="Pearson M."/>
            <person name="Poon T.W."/>
            <person name="Priest M."/>
            <person name="Roberts A."/>
            <person name="Saif S."/>
            <person name="Shea T."/>
            <person name="Sykes S."/>
            <person name="Wortman J."/>
            <person name="Nusbaum C."/>
            <person name="Birren B."/>
        </authorList>
    </citation>
    <scope>NUCLEOTIDE SEQUENCE [LARGE SCALE GENOMIC DNA]</scope>
    <source>
        <strain evidence="4 5">17X</strain>
    </source>
</reference>
<name>V7PJ60_PLAYE</name>
<keyword evidence="3" id="KW-0472">Membrane</keyword>
<dbReference type="AlphaFoldDB" id="V7PJ60"/>
<dbReference type="OrthoDB" id="1597724at2759"/>
<sequence length="507" mass="59957">MKLVVSKTVLNTLPLLLILLAICTCNILINSKKLNYIKGGKHAYNYNAWQKNSINKYFYINNWKKRKQTNYKLKHYKLQSYKLNRYKLCSIFSIFKKQNDEKKKKNVSLISNQTAIPKGNVQKDGINEKSKPGNSGKIETEKRGKNETEKGGETDKGGENGKGGETEKRSKNDGRNKIEGYPEIVLELNKNPKDALKNVQKYTEHLKNVMDKMIKLLNNIFFYKTKFIEKDNDFKMFFEYIFKEFEKNYKKITYINEIEKMHYEDTKNEYYLANYKYFVKMLNIIEEHLLHILNLKLQFLKLKALNDIKDTISKQTNNIDYISFYNNINNIFISYEKELNNLQPNKYIFTIYDNIKEKKSNILINFNYDISIDKYQNAIKKNIDYLKNFSQDLTKKKKKKIYKNIEKNEHYENILKIIDNQQKQIEVLQEQLESSIDGSNEKYSPFYCSIAYRIPDTNLNISTQYLKKKFNIKLNCIPDDSMHLLGSYGFVKALPFGNLGLSFSLNF</sequence>
<keyword evidence="1" id="KW-0175">Coiled coil</keyword>
<accession>V7PJ60</accession>
<feature type="transmembrane region" description="Helical" evidence="3">
    <location>
        <begin position="12"/>
        <end position="29"/>
    </location>
</feature>